<sequence length="281" mass="31074">MPSIIETPRTFRILMLHARLLTEQITSSLLPTILPSYPDGIEFIFPDAPFVFGSETTEPSDLESRAWWLNLDDVSRYVGLEGTLVRLSESLDRRPIHAAVGFSQGGALAAMVTGLCDASTNPRRRSALAAQGLPVDAFLQNLPGQEPLKFVVCISGFRGTMKYYSGFYESSLSTPSLHVIAELDTMIADIKSRELVSVFVSPQVMYHGGGHYIPRDRALLRRVGEFVQQAYSEETRKGCPEAVCQPVLTKAKQAPVGQASKQQFMRRRVTSICTFAVRPGF</sequence>
<dbReference type="OrthoDB" id="2094269at2759"/>
<evidence type="ECO:0000313" key="3">
    <source>
        <dbReference type="EMBL" id="RDW87063.1"/>
    </source>
</evidence>
<dbReference type="InterPro" id="IPR029058">
    <property type="entry name" value="AB_hydrolase_fold"/>
</dbReference>
<keyword evidence="4" id="KW-1185">Reference proteome</keyword>
<dbReference type="RefSeq" id="XP_026606587.1">
    <property type="nucleotide sequence ID" value="XM_026745721.1"/>
</dbReference>
<dbReference type="GO" id="GO:0005634">
    <property type="term" value="C:nucleus"/>
    <property type="evidence" value="ECO:0007669"/>
    <property type="project" value="TreeGrafter"/>
</dbReference>
<dbReference type="PANTHER" id="PTHR48070:SF6">
    <property type="entry name" value="ESTERASE OVCA2"/>
    <property type="match status" value="1"/>
</dbReference>
<name>A0A3D8SL76_9EURO</name>
<dbReference type="GeneID" id="38114075"/>
<feature type="domain" description="Serine hydrolase" evidence="2">
    <location>
        <begin position="10"/>
        <end position="218"/>
    </location>
</feature>
<dbReference type="EMBL" id="PVWQ01000003">
    <property type="protein sequence ID" value="RDW87063.1"/>
    <property type="molecule type" value="Genomic_DNA"/>
</dbReference>
<keyword evidence="1" id="KW-0378">Hydrolase</keyword>
<dbReference type="AlphaFoldDB" id="A0A3D8SL76"/>
<gene>
    <name evidence="3" type="ORF">DSM5745_03705</name>
</gene>
<dbReference type="InterPro" id="IPR005645">
    <property type="entry name" value="FSH-like_dom"/>
</dbReference>
<organism evidence="3 4">
    <name type="scientific">Aspergillus mulundensis</name>
    <dbReference type="NCBI Taxonomy" id="1810919"/>
    <lineage>
        <taxon>Eukaryota</taxon>
        <taxon>Fungi</taxon>
        <taxon>Dikarya</taxon>
        <taxon>Ascomycota</taxon>
        <taxon>Pezizomycotina</taxon>
        <taxon>Eurotiomycetes</taxon>
        <taxon>Eurotiomycetidae</taxon>
        <taxon>Eurotiales</taxon>
        <taxon>Aspergillaceae</taxon>
        <taxon>Aspergillus</taxon>
        <taxon>Aspergillus subgen. Nidulantes</taxon>
    </lineage>
</organism>
<evidence type="ECO:0000313" key="4">
    <source>
        <dbReference type="Proteomes" id="UP000256690"/>
    </source>
</evidence>
<dbReference type="SUPFAM" id="SSF53474">
    <property type="entry name" value="alpha/beta-Hydrolases"/>
    <property type="match status" value="1"/>
</dbReference>
<dbReference type="Proteomes" id="UP000256690">
    <property type="component" value="Unassembled WGS sequence"/>
</dbReference>
<protein>
    <recommendedName>
        <fullName evidence="2">Serine hydrolase domain-containing protein</fullName>
    </recommendedName>
</protein>
<reference evidence="3 4" key="1">
    <citation type="journal article" date="2018" name="IMA Fungus">
        <title>IMA Genome-F 9: Draft genome sequence of Annulohypoxylon stygium, Aspergillus mulundensis, Berkeleyomyces basicola (syn. Thielaviopsis basicola), Ceratocystis smalleyi, two Cercospora beticola strains, Coleophoma cylindrospora, Fusarium fracticaudum, Phialophora cf. hyalina, and Morchella septimelata.</title>
        <authorList>
            <person name="Wingfield B.D."/>
            <person name="Bills G.F."/>
            <person name="Dong Y."/>
            <person name="Huang W."/>
            <person name="Nel W.J."/>
            <person name="Swalarsk-Parry B.S."/>
            <person name="Vaghefi N."/>
            <person name="Wilken P.M."/>
            <person name="An Z."/>
            <person name="de Beer Z.W."/>
            <person name="De Vos L."/>
            <person name="Chen L."/>
            <person name="Duong T.A."/>
            <person name="Gao Y."/>
            <person name="Hammerbacher A."/>
            <person name="Kikkert J.R."/>
            <person name="Li Y."/>
            <person name="Li H."/>
            <person name="Li K."/>
            <person name="Li Q."/>
            <person name="Liu X."/>
            <person name="Ma X."/>
            <person name="Naidoo K."/>
            <person name="Pethybridge S.J."/>
            <person name="Sun J."/>
            <person name="Steenkamp E.T."/>
            <person name="van der Nest M.A."/>
            <person name="van Wyk S."/>
            <person name="Wingfield M.J."/>
            <person name="Xiong C."/>
            <person name="Yue Q."/>
            <person name="Zhang X."/>
        </authorList>
    </citation>
    <scope>NUCLEOTIDE SEQUENCE [LARGE SCALE GENOMIC DNA]</scope>
    <source>
        <strain evidence="3 4">DSM 5745</strain>
    </source>
</reference>
<dbReference type="Gene3D" id="3.40.50.1820">
    <property type="entry name" value="alpha/beta hydrolase"/>
    <property type="match status" value="1"/>
</dbReference>
<evidence type="ECO:0000256" key="1">
    <source>
        <dbReference type="ARBA" id="ARBA00022801"/>
    </source>
</evidence>
<dbReference type="Pfam" id="PF03959">
    <property type="entry name" value="FSH1"/>
    <property type="match status" value="1"/>
</dbReference>
<dbReference type="GO" id="GO:0005737">
    <property type="term" value="C:cytoplasm"/>
    <property type="evidence" value="ECO:0007669"/>
    <property type="project" value="TreeGrafter"/>
</dbReference>
<dbReference type="InterPro" id="IPR050593">
    <property type="entry name" value="LovG"/>
</dbReference>
<dbReference type="STRING" id="1810919.A0A3D8SL76"/>
<evidence type="ECO:0000259" key="2">
    <source>
        <dbReference type="Pfam" id="PF03959"/>
    </source>
</evidence>
<accession>A0A3D8SL76</accession>
<comment type="caution">
    <text evidence="3">The sequence shown here is derived from an EMBL/GenBank/DDBJ whole genome shotgun (WGS) entry which is preliminary data.</text>
</comment>
<dbReference type="GO" id="GO:0016787">
    <property type="term" value="F:hydrolase activity"/>
    <property type="evidence" value="ECO:0007669"/>
    <property type="project" value="UniProtKB-KW"/>
</dbReference>
<proteinExistence type="predicted"/>
<dbReference type="PANTHER" id="PTHR48070">
    <property type="entry name" value="ESTERASE OVCA2"/>
    <property type="match status" value="1"/>
</dbReference>